<dbReference type="Proteomes" id="UP001238370">
    <property type="component" value="Chromosome"/>
</dbReference>
<protein>
    <submittedName>
        <fullName evidence="2">Hemagglutinin repeat-containing protein</fullName>
    </submittedName>
</protein>
<evidence type="ECO:0000256" key="1">
    <source>
        <dbReference type="ARBA" id="ARBA00022656"/>
    </source>
</evidence>
<evidence type="ECO:0000313" key="2">
    <source>
        <dbReference type="EMBL" id="WHP84704.1"/>
    </source>
</evidence>
<evidence type="ECO:0000313" key="3">
    <source>
        <dbReference type="Proteomes" id="UP001238370"/>
    </source>
</evidence>
<gene>
    <name evidence="2" type="ORF">MQ095_04425</name>
</gene>
<organism evidence="2 3">
    <name type="scientific">Edwardsiella anguillarum</name>
    <dbReference type="NCBI Taxonomy" id="1821960"/>
    <lineage>
        <taxon>Bacteria</taxon>
        <taxon>Pseudomonadati</taxon>
        <taxon>Pseudomonadota</taxon>
        <taxon>Gammaproteobacteria</taxon>
        <taxon>Enterobacterales</taxon>
        <taxon>Hafniaceae</taxon>
        <taxon>Edwardsiella</taxon>
    </lineage>
</organism>
<keyword evidence="1" id="KW-0800">Toxin</keyword>
<accession>A0ABY8SG92</accession>
<dbReference type="GeneID" id="33940215"/>
<proteinExistence type="predicted"/>
<keyword evidence="3" id="KW-1185">Reference proteome</keyword>
<name>A0ABY8SG92_9GAMM</name>
<reference evidence="2 3" key="1">
    <citation type="submission" date="2022-03" db="EMBL/GenBank/DDBJ databases">
        <title>Survey of Intraspecific Variation of Edwardsiella anguillarum Isolates from Non-Anguillid Fish Host Originating from Varied Geographic Locations.</title>
        <authorList>
            <person name="Armwood A.R."/>
            <person name="Woodyard E."/>
            <person name="Waldbieser G.C."/>
            <person name="Camus A.C."/>
            <person name="Divya D."/>
            <person name="Tekedar H."/>
            <person name="Soto E."/>
            <person name="Stein C."/>
            <person name="Ucko M."/>
            <person name="Ware C."/>
            <person name="Griffin M.J."/>
        </authorList>
    </citation>
    <scope>NUCLEOTIDE SEQUENCE [LARGE SCALE GENOMIC DNA]</scope>
    <source>
        <strain evidence="2 3">R18-35-2</strain>
    </source>
</reference>
<dbReference type="Pfam" id="PF13332">
    <property type="entry name" value="Fil_haemagg_2"/>
    <property type="match status" value="1"/>
</dbReference>
<sequence length="107" mass="11122">MMFEKGNSRYTTVSADNTLTLSSGNDTTLKGAQVQGEKVVANVGNNLTLRSEQAIDNYEAKQSSFSAGGSISFINGALNIAASRDKMQVIDKTTSAIGGTIVGSVIS</sequence>
<dbReference type="RefSeq" id="WP_081926420.1">
    <property type="nucleotide sequence ID" value="NZ_CP094302.2"/>
</dbReference>
<dbReference type="InterPro" id="IPR025157">
    <property type="entry name" value="Hemagglutinin_rpt"/>
</dbReference>
<dbReference type="EMBL" id="CP094302">
    <property type="protein sequence ID" value="WHP84704.1"/>
    <property type="molecule type" value="Genomic_DNA"/>
</dbReference>